<dbReference type="EMBL" id="SMTL01000011">
    <property type="protein sequence ID" value="TDK29597.1"/>
    <property type="molecule type" value="Genomic_DNA"/>
</dbReference>
<sequence>MERDLPYLITAKDHPEKRRKAKASVGIKLLASGALLSDDGKAFVGGASLLDTDDEEEARRFEAEDPYATAGIRAEVTISSLAAEVVARPVES</sequence>
<evidence type="ECO:0000313" key="3">
    <source>
        <dbReference type="EMBL" id="TDK29597.1"/>
    </source>
</evidence>
<dbReference type="InterPro" id="IPR005545">
    <property type="entry name" value="YCII"/>
</dbReference>
<comment type="caution">
    <text evidence="3">The sequence shown here is derived from an EMBL/GenBank/DDBJ whole genome shotgun (WGS) entry which is preliminary data.</text>
</comment>
<comment type="similarity">
    <text evidence="1">Belongs to the YciI family.</text>
</comment>
<dbReference type="AlphaFoldDB" id="A0A4R5U6V9"/>
<protein>
    <recommendedName>
        <fullName evidence="2">YCII-related domain-containing protein</fullName>
    </recommendedName>
</protein>
<reference evidence="3 4" key="1">
    <citation type="submission" date="2019-03" db="EMBL/GenBank/DDBJ databases">
        <title>Rhizobium sp. nov., an bacterium isolated from biocrust in Mu Us Desert.</title>
        <authorList>
            <person name="Lixiong L."/>
        </authorList>
    </citation>
    <scope>NUCLEOTIDE SEQUENCE [LARGE SCALE GENOMIC DNA]</scope>
    <source>
        <strain evidence="3 4">SPY-1</strain>
    </source>
</reference>
<dbReference type="SUPFAM" id="SSF54909">
    <property type="entry name" value="Dimeric alpha+beta barrel"/>
    <property type="match status" value="1"/>
</dbReference>
<evidence type="ECO:0000256" key="1">
    <source>
        <dbReference type="ARBA" id="ARBA00007689"/>
    </source>
</evidence>
<dbReference type="InterPro" id="IPR011008">
    <property type="entry name" value="Dimeric_a/b-barrel"/>
</dbReference>
<evidence type="ECO:0000313" key="4">
    <source>
        <dbReference type="Proteomes" id="UP000295238"/>
    </source>
</evidence>
<gene>
    <name evidence="3" type="ORF">E2F50_22415</name>
</gene>
<keyword evidence="4" id="KW-1185">Reference proteome</keyword>
<dbReference type="Gene3D" id="3.30.70.1060">
    <property type="entry name" value="Dimeric alpha+beta barrel"/>
    <property type="match status" value="1"/>
</dbReference>
<accession>A0A4R5U6V9</accession>
<dbReference type="Pfam" id="PF03795">
    <property type="entry name" value="YCII"/>
    <property type="match status" value="1"/>
</dbReference>
<name>A0A4R5U6V9_9HYPH</name>
<feature type="domain" description="YCII-related" evidence="2">
    <location>
        <begin position="28"/>
        <end position="79"/>
    </location>
</feature>
<organism evidence="3 4">
    <name type="scientific">Rhizobium deserti</name>
    <dbReference type="NCBI Taxonomy" id="2547961"/>
    <lineage>
        <taxon>Bacteria</taxon>
        <taxon>Pseudomonadati</taxon>
        <taxon>Pseudomonadota</taxon>
        <taxon>Alphaproteobacteria</taxon>
        <taxon>Hyphomicrobiales</taxon>
        <taxon>Rhizobiaceae</taxon>
        <taxon>Rhizobium/Agrobacterium group</taxon>
        <taxon>Rhizobium</taxon>
    </lineage>
</organism>
<proteinExistence type="inferred from homology"/>
<dbReference type="Proteomes" id="UP000295238">
    <property type="component" value="Unassembled WGS sequence"/>
</dbReference>
<evidence type="ECO:0000259" key="2">
    <source>
        <dbReference type="Pfam" id="PF03795"/>
    </source>
</evidence>